<comment type="catalytic activity">
    <reaction evidence="9">
        <text>5-diphospho-1D-myo-inositol 1,2,3,4,6-pentakisphosphate + ATP + H(+) = 1,5-bis(diphospho)-1D-myo-inositol 2,3,4,6-tetrakisphosphate + ADP</text>
        <dbReference type="Rhea" id="RHEA:10276"/>
        <dbReference type="ChEBI" id="CHEBI:15378"/>
        <dbReference type="ChEBI" id="CHEBI:30616"/>
        <dbReference type="ChEBI" id="CHEBI:58628"/>
        <dbReference type="ChEBI" id="CHEBI:77983"/>
        <dbReference type="ChEBI" id="CHEBI:456216"/>
        <dbReference type="EC" id="2.7.4.24"/>
    </reaction>
    <physiologicalReaction direction="left-to-right" evidence="9">
        <dbReference type="Rhea" id="RHEA:10277"/>
    </physiologicalReaction>
</comment>
<comment type="similarity">
    <text evidence="2">Belongs to the histidine acid phosphatase family. VIP1 subfamily.</text>
</comment>
<dbReference type="Proteomes" id="UP000054047">
    <property type="component" value="Unassembled WGS sequence"/>
</dbReference>
<evidence type="ECO:0000256" key="7">
    <source>
        <dbReference type="ARBA" id="ARBA00022777"/>
    </source>
</evidence>
<dbReference type="GO" id="GO:0000828">
    <property type="term" value="F:inositol hexakisphosphate kinase activity"/>
    <property type="evidence" value="ECO:0007669"/>
    <property type="project" value="TreeGrafter"/>
</dbReference>
<dbReference type="PANTHER" id="PTHR12750">
    <property type="entry name" value="DIPHOSPHOINOSITOL PENTAKISPHOSPHATE KINASE"/>
    <property type="match status" value="1"/>
</dbReference>
<evidence type="ECO:0000256" key="1">
    <source>
        <dbReference type="ARBA" id="ARBA00004514"/>
    </source>
</evidence>
<dbReference type="GO" id="GO:0033857">
    <property type="term" value="F:5-diphosphoinositol pentakisphosphate 1-kinase activity"/>
    <property type="evidence" value="ECO:0007669"/>
    <property type="project" value="TreeGrafter"/>
</dbReference>
<reference evidence="11 12" key="1">
    <citation type="submission" date="2013-12" db="EMBL/GenBank/DDBJ databases">
        <title>Draft genome of the parsitic nematode Ancylostoma duodenale.</title>
        <authorList>
            <person name="Mitreva M."/>
        </authorList>
    </citation>
    <scope>NUCLEOTIDE SEQUENCE [LARGE SCALE GENOMIC DNA]</scope>
    <source>
        <strain evidence="11 12">Zhejiang</strain>
    </source>
</reference>
<evidence type="ECO:0000256" key="5">
    <source>
        <dbReference type="ARBA" id="ARBA00022679"/>
    </source>
</evidence>
<keyword evidence="8" id="KW-0067">ATP-binding</keyword>
<evidence type="ECO:0000313" key="11">
    <source>
        <dbReference type="EMBL" id="KIH47996.1"/>
    </source>
</evidence>
<dbReference type="OrthoDB" id="18042at2759"/>
<comment type="subcellular location">
    <subcellularLocation>
        <location evidence="1">Cytoplasm</location>
        <location evidence="1">Cytosol</location>
    </subcellularLocation>
</comment>
<sequence>MELRCVLAVIRHGDRTPKQKMKDTAKILGNTIMRRLATTMSVRIPYQMPVGEQEAPPLLDLGLGEDPPFVSTPSGKLMELRCVLAVIRHGDRTPKQKMKVVVHDERFFALFKKYDGFKKNEIKMKRPNQLMEVLELARQILAEHI</sequence>
<dbReference type="SUPFAM" id="SSF53254">
    <property type="entry name" value="Phosphoglycerate mutase-like"/>
    <property type="match status" value="2"/>
</dbReference>
<organism evidence="11 12">
    <name type="scientific">Ancylostoma duodenale</name>
    <dbReference type="NCBI Taxonomy" id="51022"/>
    <lineage>
        <taxon>Eukaryota</taxon>
        <taxon>Metazoa</taxon>
        <taxon>Ecdysozoa</taxon>
        <taxon>Nematoda</taxon>
        <taxon>Chromadorea</taxon>
        <taxon>Rhabditida</taxon>
        <taxon>Rhabditina</taxon>
        <taxon>Rhabditomorpha</taxon>
        <taxon>Strongyloidea</taxon>
        <taxon>Ancylostomatidae</taxon>
        <taxon>Ancylostomatinae</taxon>
        <taxon>Ancylostoma</taxon>
    </lineage>
</organism>
<feature type="non-terminal residue" evidence="11">
    <location>
        <position position="145"/>
    </location>
</feature>
<dbReference type="GO" id="GO:0016791">
    <property type="term" value="F:phosphatase activity"/>
    <property type="evidence" value="ECO:0007669"/>
    <property type="project" value="UniProtKB-ARBA"/>
</dbReference>
<evidence type="ECO:0000256" key="9">
    <source>
        <dbReference type="ARBA" id="ARBA00033696"/>
    </source>
</evidence>
<comment type="catalytic activity">
    <reaction evidence="10">
        <text>1D-myo-inositol hexakisphosphate + ATP = 1-diphospho-1D-myo-inositol 2,3,4,5,6-pentakisphosphate + ADP</text>
        <dbReference type="Rhea" id="RHEA:37459"/>
        <dbReference type="ChEBI" id="CHEBI:30616"/>
        <dbReference type="ChEBI" id="CHEBI:58130"/>
        <dbReference type="ChEBI" id="CHEBI:74946"/>
        <dbReference type="ChEBI" id="CHEBI:456216"/>
        <dbReference type="EC" id="2.7.4.24"/>
    </reaction>
    <physiologicalReaction direction="left-to-right" evidence="10">
        <dbReference type="Rhea" id="RHEA:37460"/>
    </physiologicalReaction>
</comment>
<evidence type="ECO:0000256" key="8">
    <source>
        <dbReference type="ARBA" id="ARBA00022840"/>
    </source>
</evidence>
<keyword evidence="6" id="KW-0547">Nucleotide-binding</keyword>
<protein>
    <recommendedName>
        <fullName evidence="3">diphosphoinositol-pentakisphosphate 1-kinase</fullName>
        <ecNumber evidence="3">2.7.4.24</ecNumber>
    </recommendedName>
</protein>
<proteinExistence type="inferred from homology"/>
<evidence type="ECO:0000313" key="12">
    <source>
        <dbReference type="Proteomes" id="UP000054047"/>
    </source>
</evidence>
<evidence type="ECO:0000256" key="2">
    <source>
        <dbReference type="ARBA" id="ARBA00005609"/>
    </source>
</evidence>
<dbReference type="EMBL" id="KN763593">
    <property type="protein sequence ID" value="KIH47996.1"/>
    <property type="molecule type" value="Genomic_DNA"/>
</dbReference>
<evidence type="ECO:0000256" key="3">
    <source>
        <dbReference type="ARBA" id="ARBA00012893"/>
    </source>
</evidence>
<evidence type="ECO:0000256" key="10">
    <source>
        <dbReference type="ARBA" id="ARBA00034629"/>
    </source>
</evidence>
<dbReference type="InterPro" id="IPR029033">
    <property type="entry name" value="His_PPase_superfam"/>
</dbReference>
<keyword evidence="4" id="KW-0963">Cytoplasm</keyword>
<dbReference type="GO" id="GO:0005524">
    <property type="term" value="F:ATP binding"/>
    <property type="evidence" value="ECO:0007669"/>
    <property type="project" value="UniProtKB-KW"/>
</dbReference>
<dbReference type="GO" id="GO:0032958">
    <property type="term" value="P:inositol phosphate biosynthetic process"/>
    <property type="evidence" value="ECO:0007669"/>
    <property type="project" value="TreeGrafter"/>
</dbReference>
<evidence type="ECO:0000256" key="6">
    <source>
        <dbReference type="ARBA" id="ARBA00022741"/>
    </source>
</evidence>
<accession>A0A0C2FSX9</accession>
<dbReference type="PANTHER" id="PTHR12750:SF9">
    <property type="entry name" value="INOSITOL HEXAKISPHOSPHATE AND DIPHOSPHOINOSITOL-PENTAKISPHOSPHATE KINASE"/>
    <property type="match status" value="1"/>
</dbReference>
<dbReference type="InterPro" id="IPR033379">
    <property type="entry name" value="Acid_Pase_AS"/>
</dbReference>
<name>A0A0C2FSX9_9BILA</name>
<dbReference type="InterPro" id="IPR000560">
    <property type="entry name" value="His_Pase_clade-2"/>
</dbReference>
<dbReference type="PROSITE" id="PS00616">
    <property type="entry name" value="HIS_ACID_PHOSPHAT_1"/>
    <property type="match status" value="2"/>
</dbReference>
<dbReference type="GO" id="GO:0006020">
    <property type="term" value="P:inositol metabolic process"/>
    <property type="evidence" value="ECO:0007669"/>
    <property type="project" value="TreeGrafter"/>
</dbReference>
<dbReference type="Pfam" id="PF00328">
    <property type="entry name" value="His_Phos_2"/>
    <property type="match status" value="2"/>
</dbReference>
<evidence type="ECO:0000256" key="4">
    <source>
        <dbReference type="ARBA" id="ARBA00022490"/>
    </source>
</evidence>
<gene>
    <name evidence="11" type="ORF">ANCDUO_21939</name>
</gene>
<dbReference type="InterPro" id="IPR037446">
    <property type="entry name" value="His_Pase_VIP1"/>
</dbReference>
<dbReference type="EC" id="2.7.4.24" evidence="3"/>
<keyword evidence="7" id="KW-0418">Kinase</keyword>
<keyword evidence="12" id="KW-1185">Reference proteome</keyword>
<dbReference type="GO" id="GO:0005829">
    <property type="term" value="C:cytosol"/>
    <property type="evidence" value="ECO:0007669"/>
    <property type="project" value="UniProtKB-SubCell"/>
</dbReference>
<keyword evidence="5" id="KW-0808">Transferase</keyword>
<dbReference type="AlphaFoldDB" id="A0A0C2FSX9"/>